<dbReference type="InterPro" id="IPR051589">
    <property type="entry name" value="Sialate-O-sulfotransferase"/>
</dbReference>
<feature type="transmembrane region" description="Helical" evidence="2">
    <location>
        <begin position="7"/>
        <end position="30"/>
    </location>
</feature>
<dbReference type="PANTHER" id="PTHR45964:SF9">
    <property type="entry name" value="SULFOTRANSFERASE"/>
    <property type="match status" value="1"/>
</dbReference>
<evidence type="ECO:0000256" key="2">
    <source>
        <dbReference type="SAM" id="Phobius"/>
    </source>
</evidence>
<comment type="similarity">
    <text evidence="1">Belongs to the WSCD family.</text>
</comment>
<gene>
    <name evidence="4" type="ORF">APZ42_022768</name>
</gene>
<reference evidence="4 5" key="1">
    <citation type="submission" date="2016-03" db="EMBL/GenBank/DDBJ databases">
        <title>EvidentialGene: Evidence-directed Construction of Genes on Genomes.</title>
        <authorList>
            <person name="Gilbert D.G."/>
            <person name="Choi J.-H."/>
            <person name="Mockaitis K."/>
            <person name="Colbourne J."/>
            <person name="Pfrender M."/>
        </authorList>
    </citation>
    <scope>NUCLEOTIDE SEQUENCE [LARGE SCALE GENOMIC DNA]</scope>
    <source>
        <strain evidence="4 5">Xinb3</strain>
        <tissue evidence="4">Complete organism</tissue>
    </source>
</reference>
<sequence length="346" mass="39531">MANVRRFPNLVCASMVGLLLMAITSFLYSLHVLELRWMSSLLAVADVRRDQFSFAAHPVNVETTSYPWVGDPTCQHHAVQFAKNQSRPKWALTSFPGSGVTWTRQLIEGTAHGSNEPPIVSTGHYGNWADLNCDCTILIKDHDGTSANNIPDYLETTSNLTSNAAWRDYYQHRGILLIRNPIDTLFTYAHYLLSGNDQKGTGTPGDFAGPHWDEHVDYVAFAWADHAERWIQNIKEGTVVFYERLLQDTENELRRLLKAIHFTDPNRPPVDPERMRCTLQHKNRSDRKRTKKLTVPLSSKHYAKLMSSIDKVQRMLLKKGWPPLPIDLYDLRKPDVTPAALQHFKE</sequence>
<protein>
    <recommendedName>
        <fullName evidence="3">Sulfotransferase domain-containing protein</fullName>
    </recommendedName>
</protein>
<dbReference type="AlphaFoldDB" id="A0A164VT11"/>
<name>A0A164VT11_9CRUS</name>
<keyword evidence="2" id="KW-1133">Transmembrane helix</keyword>
<accession>A0A164VT11</accession>
<dbReference type="GO" id="GO:0008146">
    <property type="term" value="F:sulfotransferase activity"/>
    <property type="evidence" value="ECO:0007669"/>
    <property type="project" value="InterPro"/>
</dbReference>
<dbReference type="InterPro" id="IPR000863">
    <property type="entry name" value="Sulfotransferase_dom"/>
</dbReference>
<evidence type="ECO:0000313" key="4">
    <source>
        <dbReference type="EMBL" id="KZS12625.1"/>
    </source>
</evidence>
<keyword evidence="2" id="KW-0472">Membrane</keyword>
<dbReference type="Pfam" id="PF00685">
    <property type="entry name" value="Sulfotransfer_1"/>
    <property type="match status" value="1"/>
</dbReference>
<dbReference type="SUPFAM" id="SSF52540">
    <property type="entry name" value="P-loop containing nucleoside triphosphate hydrolases"/>
    <property type="match status" value="1"/>
</dbReference>
<dbReference type="Gene3D" id="3.40.50.300">
    <property type="entry name" value="P-loop containing nucleotide triphosphate hydrolases"/>
    <property type="match status" value="1"/>
</dbReference>
<dbReference type="OrthoDB" id="6369147at2759"/>
<evidence type="ECO:0000259" key="3">
    <source>
        <dbReference type="Pfam" id="PF00685"/>
    </source>
</evidence>
<dbReference type="EMBL" id="LRGB01001361">
    <property type="protein sequence ID" value="KZS12625.1"/>
    <property type="molecule type" value="Genomic_DNA"/>
</dbReference>
<proteinExistence type="inferred from homology"/>
<organism evidence="4 5">
    <name type="scientific">Daphnia magna</name>
    <dbReference type="NCBI Taxonomy" id="35525"/>
    <lineage>
        <taxon>Eukaryota</taxon>
        <taxon>Metazoa</taxon>
        <taxon>Ecdysozoa</taxon>
        <taxon>Arthropoda</taxon>
        <taxon>Crustacea</taxon>
        <taxon>Branchiopoda</taxon>
        <taxon>Diplostraca</taxon>
        <taxon>Cladocera</taxon>
        <taxon>Anomopoda</taxon>
        <taxon>Daphniidae</taxon>
        <taxon>Daphnia</taxon>
    </lineage>
</organism>
<dbReference type="InterPro" id="IPR027417">
    <property type="entry name" value="P-loop_NTPase"/>
</dbReference>
<keyword evidence="5" id="KW-1185">Reference proteome</keyword>
<evidence type="ECO:0000313" key="5">
    <source>
        <dbReference type="Proteomes" id="UP000076858"/>
    </source>
</evidence>
<dbReference type="Proteomes" id="UP000076858">
    <property type="component" value="Unassembled WGS sequence"/>
</dbReference>
<dbReference type="PANTHER" id="PTHR45964">
    <property type="entry name" value="WSCD FAMILY MEMBER CG9164"/>
    <property type="match status" value="1"/>
</dbReference>
<keyword evidence="2" id="KW-0812">Transmembrane</keyword>
<dbReference type="STRING" id="35525.A0A164VT11"/>
<evidence type="ECO:0000256" key="1">
    <source>
        <dbReference type="ARBA" id="ARBA00010236"/>
    </source>
</evidence>
<comment type="caution">
    <text evidence="4">The sequence shown here is derived from an EMBL/GenBank/DDBJ whole genome shotgun (WGS) entry which is preliminary data.</text>
</comment>
<feature type="domain" description="Sulfotransferase" evidence="3">
    <location>
        <begin position="92"/>
        <end position="258"/>
    </location>
</feature>